<feature type="signal peptide" evidence="1">
    <location>
        <begin position="1"/>
        <end position="25"/>
    </location>
</feature>
<organism evidence="2 3">
    <name type="scientific">Legionella longbeachae serogroup 1 (strain NSW150)</name>
    <dbReference type="NCBI Taxonomy" id="661367"/>
    <lineage>
        <taxon>Bacteria</taxon>
        <taxon>Pseudomonadati</taxon>
        <taxon>Pseudomonadota</taxon>
        <taxon>Gammaproteobacteria</taxon>
        <taxon>Legionellales</taxon>
        <taxon>Legionellaceae</taxon>
        <taxon>Legionella</taxon>
    </lineage>
</organism>
<dbReference type="AlphaFoldDB" id="D3HK94"/>
<evidence type="ECO:0000313" key="3">
    <source>
        <dbReference type="Proteomes" id="UP000001060"/>
    </source>
</evidence>
<accession>D3HK94</accession>
<evidence type="ECO:0000313" key="2">
    <source>
        <dbReference type="EMBL" id="CBJ12857.1"/>
    </source>
</evidence>
<dbReference type="STRING" id="661367.LLO_4066"/>
<dbReference type="KEGG" id="llo:LLO_4066"/>
<dbReference type="Proteomes" id="UP000001060">
    <property type="component" value="Chromosome"/>
</dbReference>
<reference evidence="2 3" key="1">
    <citation type="journal article" date="2010" name="PLoS Genet.">
        <title>Analysis of the Legionella longbeachae genome and transcriptome uncovers unique strategies to cause Legionnaires' disease.</title>
        <authorList>
            <person name="Cazalet C."/>
            <person name="Gomez-Valero L."/>
            <person name="Rusniok C."/>
            <person name="Lomma M."/>
            <person name="Dervins-Ravault D."/>
            <person name="Newton H."/>
            <person name="Sansom F."/>
            <person name="Jarraud S."/>
            <person name="Zidane N."/>
            <person name="Ma L."/>
            <person name="Bouchier C."/>
            <person name="Etienne J."/>
            <person name="Hartland E."/>
            <person name="Buchrieser C."/>
        </authorList>
    </citation>
    <scope>NUCLEOTIDE SEQUENCE [LARGE SCALE GENOMIC DNA]</scope>
    <source>
        <strain evidence="2 3">NSW150</strain>
    </source>
</reference>
<feature type="chain" id="PRO_5003044560" evidence="1">
    <location>
        <begin position="26"/>
        <end position="80"/>
    </location>
</feature>
<dbReference type="HOGENOM" id="CLU_2585377_0_0_6"/>
<keyword evidence="1" id="KW-0732">Signal</keyword>
<keyword evidence="3" id="KW-1185">Reference proteome</keyword>
<sequence>MNILDSRFYSLSFILFMLFQSSVSAAGNSISLVGNQGYDLVTYQKKKRARTRKWKSGCVLSRCCLHLCIHRKQKNFCSKS</sequence>
<gene>
    <name evidence="2" type="ordered locus">LLO_4066</name>
</gene>
<name>D3HK94_LEGLN</name>
<dbReference type="EMBL" id="FN650140">
    <property type="protein sequence ID" value="CBJ12857.1"/>
    <property type="molecule type" value="Genomic_DNA"/>
</dbReference>
<evidence type="ECO:0000256" key="1">
    <source>
        <dbReference type="SAM" id="SignalP"/>
    </source>
</evidence>
<protein>
    <submittedName>
        <fullName evidence="2">Uncharacterized protein</fullName>
    </submittedName>
</protein>
<proteinExistence type="predicted"/>